<comment type="caution">
    <text evidence="4">The sequence shown here is derived from an EMBL/GenBank/DDBJ whole genome shotgun (WGS) entry which is preliminary data.</text>
</comment>
<evidence type="ECO:0000256" key="3">
    <source>
        <dbReference type="ARBA" id="ARBA00038859"/>
    </source>
</evidence>
<evidence type="ECO:0000256" key="1">
    <source>
        <dbReference type="ARBA" id="ARBA00023235"/>
    </source>
</evidence>
<protein>
    <recommendedName>
        <fullName evidence="3">L-fucose mutarotase</fullName>
        <ecNumber evidence="3">5.1.3.29</ecNumber>
    </recommendedName>
</protein>
<gene>
    <name evidence="4" type="ORF">O3P69_003069</name>
</gene>
<dbReference type="Gene3D" id="3.40.1650.10">
    <property type="entry name" value="RbsD-like domain"/>
    <property type="match status" value="1"/>
</dbReference>
<dbReference type="PANTHER" id="PTHR31690">
    <property type="entry name" value="FUCOSE MUTAROTASE"/>
    <property type="match status" value="1"/>
</dbReference>
<evidence type="ECO:0000256" key="2">
    <source>
        <dbReference type="ARBA" id="ARBA00036324"/>
    </source>
</evidence>
<dbReference type="GO" id="GO:0036373">
    <property type="term" value="F:L-fucose mutarotase activity"/>
    <property type="evidence" value="ECO:0007669"/>
    <property type="project" value="UniProtKB-EC"/>
</dbReference>
<dbReference type="PANTHER" id="PTHR31690:SF4">
    <property type="entry name" value="FUCOSE MUTAROTASE"/>
    <property type="match status" value="1"/>
</dbReference>
<name>A0AAW0ULQ0_SCYPA</name>
<dbReference type="SUPFAM" id="SSF102546">
    <property type="entry name" value="RbsD-like"/>
    <property type="match status" value="1"/>
</dbReference>
<dbReference type="EC" id="5.1.3.29" evidence="3"/>
<dbReference type="InterPro" id="IPR007721">
    <property type="entry name" value="RbsD_FucU"/>
</dbReference>
<keyword evidence="5" id="KW-1185">Reference proteome</keyword>
<dbReference type="GO" id="GO:0042806">
    <property type="term" value="F:fucose binding"/>
    <property type="evidence" value="ECO:0007669"/>
    <property type="project" value="TreeGrafter"/>
</dbReference>
<dbReference type="Proteomes" id="UP001487740">
    <property type="component" value="Unassembled WGS sequence"/>
</dbReference>
<dbReference type="InterPro" id="IPR050443">
    <property type="entry name" value="RbsD/FucU_mutarotase"/>
</dbReference>
<dbReference type="EMBL" id="JARAKH010000010">
    <property type="protein sequence ID" value="KAK8400113.1"/>
    <property type="molecule type" value="Genomic_DNA"/>
</dbReference>
<dbReference type="Pfam" id="PF05025">
    <property type="entry name" value="RbsD_FucU"/>
    <property type="match status" value="1"/>
</dbReference>
<dbReference type="GO" id="GO:0006004">
    <property type="term" value="P:fucose metabolic process"/>
    <property type="evidence" value="ECO:0007669"/>
    <property type="project" value="TreeGrafter"/>
</dbReference>
<accession>A0AAW0ULQ0</accession>
<dbReference type="AlphaFoldDB" id="A0AAW0ULQ0"/>
<keyword evidence="1" id="KW-0413">Isomerase</keyword>
<dbReference type="InterPro" id="IPR023750">
    <property type="entry name" value="RbsD-like_sf"/>
</dbReference>
<evidence type="ECO:0000313" key="4">
    <source>
        <dbReference type="EMBL" id="KAK8400113.1"/>
    </source>
</evidence>
<reference evidence="4 5" key="1">
    <citation type="submission" date="2023-03" db="EMBL/GenBank/DDBJ databases">
        <title>High-quality genome of Scylla paramamosain provides insights in environmental adaptation.</title>
        <authorList>
            <person name="Zhang L."/>
        </authorList>
    </citation>
    <scope>NUCLEOTIDE SEQUENCE [LARGE SCALE GENOMIC DNA]</scope>
    <source>
        <strain evidence="4">LZ_2023a</strain>
        <tissue evidence="4">Muscle</tissue>
    </source>
</reference>
<proteinExistence type="predicted"/>
<comment type="catalytic activity">
    <reaction evidence="2">
        <text>alpha-L-fucose = beta-L-fucose</text>
        <dbReference type="Rhea" id="RHEA:25580"/>
        <dbReference type="ChEBI" id="CHEBI:42548"/>
        <dbReference type="ChEBI" id="CHEBI:42589"/>
        <dbReference type="EC" id="5.1.3.29"/>
    </reaction>
</comment>
<sequence>MEQLQRMLEKLKSGASPGGLTSRGIAASNGQVRRRCGVLERQGEQRGGGGKGDVDEAVASVLSVLWTYALDLRCLVRVGFPFNVLADINFPTRSICNAEGPKEYRADGIDIPALLDAILTLMPLDNYVDNPVAVMNRTQEDVMRGVEVPVLKDYRRICDLHHKSTVKIAFLERFEFYERAKNAFAIIQTGETSPYGNILLTRGVC</sequence>
<organism evidence="4 5">
    <name type="scientific">Scylla paramamosain</name>
    <name type="common">Mud crab</name>
    <dbReference type="NCBI Taxonomy" id="85552"/>
    <lineage>
        <taxon>Eukaryota</taxon>
        <taxon>Metazoa</taxon>
        <taxon>Ecdysozoa</taxon>
        <taxon>Arthropoda</taxon>
        <taxon>Crustacea</taxon>
        <taxon>Multicrustacea</taxon>
        <taxon>Malacostraca</taxon>
        <taxon>Eumalacostraca</taxon>
        <taxon>Eucarida</taxon>
        <taxon>Decapoda</taxon>
        <taxon>Pleocyemata</taxon>
        <taxon>Brachyura</taxon>
        <taxon>Eubrachyura</taxon>
        <taxon>Portunoidea</taxon>
        <taxon>Portunidae</taxon>
        <taxon>Portuninae</taxon>
        <taxon>Scylla</taxon>
    </lineage>
</organism>
<evidence type="ECO:0000313" key="5">
    <source>
        <dbReference type="Proteomes" id="UP001487740"/>
    </source>
</evidence>